<dbReference type="InterPro" id="IPR020845">
    <property type="entry name" value="AMP-binding_CS"/>
</dbReference>
<protein>
    <submittedName>
        <fullName evidence="2">Tyrocidine synthase 3</fullName>
    </submittedName>
</protein>
<dbReference type="GO" id="GO:0044550">
    <property type="term" value="P:secondary metabolite biosynthetic process"/>
    <property type="evidence" value="ECO:0007669"/>
    <property type="project" value="TreeGrafter"/>
</dbReference>
<dbReference type="PANTHER" id="PTHR45527:SF1">
    <property type="entry name" value="FATTY ACID SYNTHASE"/>
    <property type="match status" value="1"/>
</dbReference>
<reference evidence="2 3" key="1">
    <citation type="submission" date="2019-10" db="EMBL/GenBank/DDBJ databases">
        <title>Actinomadura rubteroloni sp. nov. and Actinomadura macrotermitis sp. nov., isolated from the gut of fungus growing-termite Macrotermes natalensis.</title>
        <authorList>
            <person name="Benndorf R."/>
            <person name="Martin K."/>
            <person name="Kuefner M."/>
            <person name="De Beer W."/>
            <person name="Kaster A.-K."/>
            <person name="Vollmers J."/>
            <person name="Poulsen M."/>
            <person name="Beemelmanns C."/>
        </authorList>
    </citation>
    <scope>NUCLEOTIDE SEQUENCE [LARGE SCALE GENOMIC DNA]</scope>
    <source>
        <strain evidence="2 3">RB68</strain>
    </source>
</reference>
<dbReference type="PANTHER" id="PTHR45527">
    <property type="entry name" value="NONRIBOSOMAL PEPTIDE SYNTHETASE"/>
    <property type="match status" value="1"/>
</dbReference>
<evidence type="ECO:0000313" key="3">
    <source>
        <dbReference type="Proteomes" id="UP000487268"/>
    </source>
</evidence>
<dbReference type="GO" id="GO:0043041">
    <property type="term" value="P:amino acid activation for nonribosomal peptide biosynthetic process"/>
    <property type="evidence" value="ECO:0007669"/>
    <property type="project" value="TreeGrafter"/>
</dbReference>
<feature type="domain" description="AMP-dependent synthetase/ligase" evidence="1">
    <location>
        <begin position="24"/>
        <end position="361"/>
    </location>
</feature>
<name>A0A7K0C9D1_9ACTN</name>
<dbReference type="Pfam" id="PF00501">
    <property type="entry name" value="AMP-binding"/>
    <property type="match status" value="1"/>
</dbReference>
<comment type="caution">
    <text evidence="2">The sequence shown here is derived from an EMBL/GenBank/DDBJ whole genome shotgun (WGS) entry which is preliminary data.</text>
</comment>
<dbReference type="GO" id="GO:0005737">
    <property type="term" value="C:cytoplasm"/>
    <property type="evidence" value="ECO:0007669"/>
    <property type="project" value="TreeGrafter"/>
</dbReference>
<dbReference type="RefSeq" id="WP_153541942.1">
    <property type="nucleotide sequence ID" value="NZ_WEGH01000007.1"/>
</dbReference>
<proteinExistence type="predicted"/>
<keyword evidence="3" id="KW-1185">Reference proteome</keyword>
<dbReference type="Gene3D" id="3.30.300.30">
    <property type="match status" value="1"/>
</dbReference>
<dbReference type="EMBL" id="WEGH01000007">
    <property type="protein sequence ID" value="MQY09722.1"/>
    <property type="molecule type" value="Genomic_DNA"/>
</dbReference>
<dbReference type="InterPro" id="IPR045851">
    <property type="entry name" value="AMP-bd_C_sf"/>
</dbReference>
<dbReference type="GO" id="GO:0031177">
    <property type="term" value="F:phosphopantetheine binding"/>
    <property type="evidence" value="ECO:0007669"/>
    <property type="project" value="TreeGrafter"/>
</dbReference>
<dbReference type="OrthoDB" id="3802848at2"/>
<dbReference type="Proteomes" id="UP000487268">
    <property type="component" value="Unassembled WGS sequence"/>
</dbReference>
<dbReference type="AlphaFoldDB" id="A0A7K0C9D1"/>
<evidence type="ECO:0000313" key="2">
    <source>
        <dbReference type="EMBL" id="MQY09722.1"/>
    </source>
</evidence>
<dbReference type="SUPFAM" id="SSF56801">
    <property type="entry name" value="Acetyl-CoA synthetase-like"/>
    <property type="match status" value="1"/>
</dbReference>
<dbReference type="InterPro" id="IPR042099">
    <property type="entry name" value="ANL_N_sf"/>
</dbReference>
<accession>A0A7K0C9D1</accession>
<gene>
    <name evidence="2" type="primary">tycC_4</name>
    <name evidence="2" type="ORF">ACRB68_78510</name>
</gene>
<sequence>MSEPSGRALHERFLRGLAISPAGEAVRAGDRSITYEAAHERALRWAGALTSAPAGPPGAVGILADKSVEAYVAVLAALYAGATAVPLHPKFPALRTRRMLDDAQVGAVLADGAGRAALAETGLDLPVLDLAAPAAGPALDAPLPAKPSDVAYMLFTSGSTGRPKGVPITHGSTAHYFDLMDRRYDFGPEDVFSQSVELNFDCAMFELFCPWGVGGSAHAVPARAYLDLPAFLAERRMTVWFSVPSGIGLVRRMGGLAPGSLPSLRWSFFAGEALLCSDAAAWQEAAPNSAVENLYGPTELTITVTRHRWSARSPGLAVNGVVPIGGLHPGHAMLLRADDGASAETEGELCIAGEQMTAGYLNPEDDRGRFLERDGRLWYRTGDRVRLLPGGELAYLGRLDSQVQVQGWRVELAEIDHAVRGFDGVQAAVTTTRPARDGLELVVFYTGTRVPPAGLARRLREVLPAGMIPKDFRHLAEFPLNSNGKVDRPLLAKWAEAQD</sequence>
<evidence type="ECO:0000259" key="1">
    <source>
        <dbReference type="Pfam" id="PF00501"/>
    </source>
</evidence>
<organism evidence="2 3">
    <name type="scientific">Actinomadura macrotermitis</name>
    <dbReference type="NCBI Taxonomy" id="2585200"/>
    <lineage>
        <taxon>Bacteria</taxon>
        <taxon>Bacillati</taxon>
        <taxon>Actinomycetota</taxon>
        <taxon>Actinomycetes</taxon>
        <taxon>Streptosporangiales</taxon>
        <taxon>Thermomonosporaceae</taxon>
        <taxon>Actinomadura</taxon>
    </lineage>
</organism>
<dbReference type="PROSITE" id="PS00455">
    <property type="entry name" value="AMP_BINDING"/>
    <property type="match status" value="1"/>
</dbReference>
<dbReference type="Gene3D" id="3.40.50.12780">
    <property type="entry name" value="N-terminal domain of ligase-like"/>
    <property type="match status" value="1"/>
</dbReference>
<dbReference type="InterPro" id="IPR000873">
    <property type="entry name" value="AMP-dep_synth/lig_dom"/>
</dbReference>